<sequence>MNLSEIVEQDYERGISGEERSFIIGDLWPGGILIDSSDPSALMPKLGVIDWEFSGPGRGVNGDMEGMNDSYHARNLANYGNLWTLASSTPSDPPPPTSPVARRFRSAIIIHGREIINNAIGNDWSGFCADPGDENEKNGLVRSLVRTGVQLLRLAGNTTAEFVDRQNWKQLLHSTEAKVIVGLFLDGC</sequence>
<dbReference type="GeneID" id="8509497"/>
<gene>
    <name evidence="1" type="ORF">BDBG_04647</name>
</gene>
<accession>A0A179UPP1</accession>
<organism evidence="1 2">
    <name type="scientific">Blastomyces gilchristii (strain SLH14081)</name>
    <name type="common">Blastomyces dermatitidis</name>
    <dbReference type="NCBI Taxonomy" id="559298"/>
    <lineage>
        <taxon>Eukaryota</taxon>
        <taxon>Fungi</taxon>
        <taxon>Dikarya</taxon>
        <taxon>Ascomycota</taxon>
        <taxon>Pezizomycotina</taxon>
        <taxon>Eurotiomycetes</taxon>
        <taxon>Eurotiomycetidae</taxon>
        <taxon>Onygenales</taxon>
        <taxon>Ajellomycetaceae</taxon>
        <taxon>Blastomyces</taxon>
    </lineage>
</organism>
<dbReference type="OrthoDB" id="25129at2759"/>
<evidence type="ECO:0008006" key="3">
    <source>
        <dbReference type="Google" id="ProtNLM"/>
    </source>
</evidence>
<dbReference type="VEuPathDB" id="FungiDB:BDBG_04647"/>
<evidence type="ECO:0000313" key="1">
    <source>
        <dbReference type="EMBL" id="OAT09087.1"/>
    </source>
</evidence>
<keyword evidence="2" id="KW-1185">Reference proteome</keyword>
<dbReference type="EMBL" id="GG657456">
    <property type="protein sequence ID" value="OAT09087.1"/>
    <property type="molecule type" value="Genomic_DNA"/>
</dbReference>
<dbReference type="Proteomes" id="UP000002038">
    <property type="component" value="Unassembled WGS sequence"/>
</dbReference>
<protein>
    <recommendedName>
        <fullName evidence="3">Aminoglycoside phosphotransferase domain-containing protein</fullName>
    </recommendedName>
</protein>
<reference evidence="2" key="1">
    <citation type="journal article" date="2015" name="PLoS Genet.">
        <title>The dynamic genome and transcriptome of the human fungal pathogen Blastomyces and close relative Emmonsia.</title>
        <authorList>
            <person name="Munoz J.F."/>
            <person name="Gauthier G.M."/>
            <person name="Desjardins C.A."/>
            <person name="Gallo J.E."/>
            <person name="Holder J."/>
            <person name="Sullivan T.D."/>
            <person name="Marty A.J."/>
            <person name="Carmen J.C."/>
            <person name="Chen Z."/>
            <person name="Ding L."/>
            <person name="Gujja S."/>
            <person name="Magrini V."/>
            <person name="Misas E."/>
            <person name="Mitreva M."/>
            <person name="Priest M."/>
            <person name="Saif S."/>
            <person name="Whiston E.A."/>
            <person name="Young S."/>
            <person name="Zeng Q."/>
            <person name="Goldman W.E."/>
            <person name="Mardis E.R."/>
            <person name="Taylor J.W."/>
            <person name="McEwen J.G."/>
            <person name="Clay O.K."/>
            <person name="Klein B.S."/>
            <person name="Cuomo C.A."/>
        </authorList>
    </citation>
    <scope>NUCLEOTIDE SEQUENCE [LARGE SCALE GENOMIC DNA]</scope>
    <source>
        <strain evidence="2">SLH14081</strain>
    </source>
</reference>
<evidence type="ECO:0000313" key="2">
    <source>
        <dbReference type="Proteomes" id="UP000002038"/>
    </source>
</evidence>
<proteinExistence type="predicted"/>
<dbReference type="AlphaFoldDB" id="A0A179UPP1"/>
<name>A0A179UPP1_BLAGS</name>
<dbReference type="RefSeq" id="XP_002624783.2">
    <property type="nucleotide sequence ID" value="XM_002624737.2"/>
</dbReference>
<dbReference type="KEGG" id="bgh:BDBG_04647"/>